<sequence>MTFQPLLPLTGYSGWKVLERTLGPQQNAFANSASVSRLTDTFKERIPTIQNAQQLVNDRELLTVALGAFGLQDDLNNRFFIRTILEEGTSDPESLANRLADKRYAAFSEAFDFFGSGVSRLQNPAFAEDVVSRFERQQFARAVGEQDNNMRLALNAGEALTQVAAQNKTEGGRWFAIMGNPPLREVFEVALGLPKAIVGIDLDRQREVFQEKARSAFGTDDIDELLTPAGLDQIRRLFLVRTEAADVLGATSGRNALTLLQSGPINPGNRTLG</sequence>
<organism evidence="1 2">
    <name type="scientific">Yoonia litorea</name>
    <dbReference type="NCBI Taxonomy" id="1123755"/>
    <lineage>
        <taxon>Bacteria</taxon>
        <taxon>Pseudomonadati</taxon>
        <taxon>Pseudomonadota</taxon>
        <taxon>Alphaproteobacteria</taxon>
        <taxon>Rhodobacterales</taxon>
        <taxon>Paracoccaceae</taxon>
        <taxon>Yoonia</taxon>
    </lineage>
</organism>
<dbReference type="RefSeq" id="WP_090208047.1">
    <property type="nucleotide sequence ID" value="NZ_FOZM01000002.1"/>
</dbReference>
<dbReference type="InterPro" id="IPR023157">
    <property type="entry name" value="AGR-C-984p-like_sf"/>
</dbReference>
<proteinExistence type="predicted"/>
<keyword evidence="2" id="KW-1185">Reference proteome</keyword>
<dbReference type="Gene3D" id="1.10.3700.10">
    <property type="entry name" value="AGR C 984p-like"/>
    <property type="match status" value="1"/>
</dbReference>
<name>A0A1I6MU74_9RHOB</name>
<dbReference type="EMBL" id="FOZM01000002">
    <property type="protein sequence ID" value="SFS19194.1"/>
    <property type="molecule type" value="Genomic_DNA"/>
</dbReference>
<evidence type="ECO:0008006" key="3">
    <source>
        <dbReference type="Google" id="ProtNLM"/>
    </source>
</evidence>
<evidence type="ECO:0000313" key="1">
    <source>
        <dbReference type="EMBL" id="SFS19194.1"/>
    </source>
</evidence>
<dbReference type="STRING" id="1123755.SAMN05444714_2120"/>
<dbReference type="SUPFAM" id="SSF158837">
    <property type="entry name" value="AGR C 984p-like"/>
    <property type="match status" value="1"/>
</dbReference>
<reference evidence="1 2" key="1">
    <citation type="submission" date="2016-10" db="EMBL/GenBank/DDBJ databases">
        <authorList>
            <person name="de Groot N.N."/>
        </authorList>
    </citation>
    <scope>NUCLEOTIDE SEQUENCE [LARGE SCALE GENOMIC DNA]</scope>
    <source>
        <strain evidence="1 2">DSM 29433</strain>
    </source>
</reference>
<dbReference type="Pfam" id="PF06748">
    <property type="entry name" value="DUF1217"/>
    <property type="match status" value="1"/>
</dbReference>
<dbReference type="AlphaFoldDB" id="A0A1I6MU74"/>
<accession>A0A1I6MU74</accession>
<gene>
    <name evidence="1" type="ORF">SAMN05444714_2120</name>
</gene>
<dbReference type="InterPro" id="IPR010626">
    <property type="entry name" value="DUF1217"/>
</dbReference>
<dbReference type="OrthoDB" id="7824597at2"/>
<evidence type="ECO:0000313" key="2">
    <source>
        <dbReference type="Proteomes" id="UP000198926"/>
    </source>
</evidence>
<dbReference type="Proteomes" id="UP000198926">
    <property type="component" value="Unassembled WGS sequence"/>
</dbReference>
<protein>
    <recommendedName>
        <fullName evidence="3">Flagellar protein</fullName>
    </recommendedName>
</protein>